<dbReference type="AlphaFoldDB" id="A0A6J7E956"/>
<accession>A0A6J7E956</accession>
<organism evidence="1">
    <name type="scientific">freshwater metagenome</name>
    <dbReference type="NCBI Taxonomy" id="449393"/>
    <lineage>
        <taxon>unclassified sequences</taxon>
        <taxon>metagenomes</taxon>
        <taxon>ecological metagenomes</taxon>
    </lineage>
</organism>
<name>A0A6J7E956_9ZZZZ</name>
<reference evidence="1" key="1">
    <citation type="submission" date="2020-05" db="EMBL/GenBank/DDBJ databases">
        <authorList>
            <person name="Chiriac C."/>
            <person name="Salcher M."/>
            <person name="Ghai R."/>
            <person name="Kavagutti S V."/>
        </authorList>
    </citation>
    <scope>NUCLEOTIDE SEQUENCE</scope>
</reference>
<protein>
    <submittedName>
        <fullName evidence="1">Unannotated protein</fullName>
    </submittedName>
</protein>
<proteinExistence type="predicted"/>
<dbReference type="SUPFAM" id="SSF109854">
    <property type="entry name" value="DinB/YfiT-like putative metalloenzymes"/>
    <property type="match status" value="1"/>
</dbReference>
<dbReference type="InterPro" id="IPR034660">
    <property type="entry name" value="DinB/YfiT-like"/>
</dbReference>
<evidence type="ECO:0000313" key="1">
    <source>
        <dbReference type="EMBL" id="CAB4879091.1"/>
    </source>
</evidence>
<dbReference type="EMBL" id="CAFBLP010000028">
    <property type="protein sequence ID" value="CAB4879091.1"/>
    <property type="molecule type" value="Genomic_DNA"/>
</dbReference>
<gene>
    <name evidence="1" type="ORF">UFOPK3376_01327</name>
</gene>
<sequence>MDPSDIYALCRQQLISLAGSISADHASAPLAATPPWTVLDGYRHLTGVCADFLDANMDGAGGPQWTAAQVASRQALTLAEVCDEWAERGPAFEAQMAAAGPAMGFVAFDAWTHEQDIRAGIGGRGVRNDARAADLAQLALAMVEHRYEASGAPALLILIDGDPHVLGGIGADPDITLGTSAYELLRIIFGRRSARQIAAANWTGDPTAAIEALCVFAPPTVDIVD</sequence>